<dbReference type="InterPro" id="IPR050796">
    <property type="entry name" value="SCF_F-box_component"/>
</dbReference>
<dbReference type="SMART" id="SM00256">
    <property type="entry name" value="FBOX"/>
    <property type="match status" value="1"/>
</dbReference>
<dbReference type="CDD" id="cd22157">
    <property type="entry name" value="F-box_AtFBW1-like"/>
    <property type="match status" value="1"/>
</dbReference>
<dbReference type="PANTHER" id="PTHR31672:SF10">
    <property type="entry name" value="F-BOX DOMAIN-CONTAINING PROTEIN"/>
    <property type="match status" value="1"/>
</dbReference>
<dbReference type="OMA" id="DEPRKEY"/>
<dbReference type="InterPro" id="IPR001810">
    <property type="entry name" value="F-box_dom"/>
</dbReference>
<protein>
    <submittedName>
        <fullName evidence="2">F-box protein</fullName>
    </submittedName>
</protein>
<dbReference type="Pfam" id="PF07734">
    <property type="entry name" value="FBA_1"/>
    <property type="match status" value="1"/>
</dbReference>
<dbReference type="OrthoDB" id="5314306at2759"/>
<proteinExistence type="predicted"/>
<comment type="caution">
    <text evidence="2">The sequence shown here is derived from an EMBL/GenBank/DDBJ whole genome shotgun (WGS) entry which is preliminary data.</text>
</comment>
<dbReference type="Pfam" id="PF00646">
    <property type="entry name" value="F-box"/>
    <property type="match status" value="1"/>
</dbReference>
<evidence type="ECO:0000313" key="3">
    <source>
        <dbReference type="Proteomes" id="UP000241394"/>
    </source>
</evidence>
<reference evidence="2 3" key="1">
    <citation type="submission" date="2017-07" db="EMBL/GenBank/DDBJ databases">
        <title>An improved, manually edited Actinidia chinensis var. chinensis (kiwifruit) genome highlights the challenges associated with draft genomes and gene prediction in plants.</title>
        <authorList>
            <person name="Pilkington S."/>
            <person name="Crowhurst R."/>
            <person name="Hilario E."/>
            <person name="Nardozza S."/>
            <person name="Fraser L."/>
            <person name="Peng Y."/>
            <person name="Gunaseelan K."/>
            <person name="Simpson R."/>
            <person name="Tahir J."/>
            <person name="Deroles S."/>
            <person name="Templeton K."/>
            <person name="Luo Z."/>
            <person name="Davy M."/>
            <person name="Cheng C."/>
            <person name="Mcneilage M."/>
            <person name="Scaglione D."/>
            <person name="Liu Y."/>
            <person name="Zhang Q."/>
            <person name="Datson P."/>
            <person name="De Silva N."/>
            <person name="Gardiner S."/>
            <person name="Bassett H."/>
            <person name="Chagne D."/>
            <person name="Mccallum J."/>
            <person name="Dzierzon H."/>
            <person name="Deng C."/>
            <person name="Wang Y.-Y."/>
            <person name="Barron N."/>
            <person name="Manako K."/>
            <person name="Bowen J."/>
            <person name="Foster T."/>
            <person name="Erridge Z."/>
            <person name="Tiffin H."/>
            <person name="Waite C."/>
            <person name="Davies K."/>
            <person name="Grierson E."/>
            <person name="Laing W."/>
            <person name="Kirk R."/>
            <person name="Chen X."/>
            <person name="Wood M."/>
            <person name="Montefiori M."/>
            <person name="Brummell D."/>
            <person name="Schwinn K."/>
            <person name="Catanach A."/>
            <person name="Fullerton C."/>
            <person name="Li D."/>
            <person name="Meiyalaghan S."/>
            <person name="Nieuwenhuizen N."/>
            <person name="Read N."/>
            <person name="Prakash R."/>
            <person name="Hunter D."/>
            <person name="Zhang H."/>
            <person name="Mckenzie M."/>
            <person name="Knabel M."/>
            <person name="Harris A."/>
            <person name="Allan A."/>
            <person name="Chen A."/>
            <person name="Janssen B."/>
            <person name="Plunkett B."/>
            <person name="Dwamena C."/>
            <person name="Voogd C."/>
            <person name="Leif D."/>
            <person name="Lafferty D."/>
            <person name="Souleyre E."/>
            <person name="Varkonyi-Gasic E."/>
            <person name="Gambi F."/>
            <person name="Hanley J."/>
            <person name="Yao J.-L."/>
            <person name="Cheung J."/>
            <person name="David K."/>
            <person name="Warren B."/>
            <person name="Marsh K."/>
            <person name="Snowden K."/>
            <person name="Lin-Wang K."/>
            <person name="Brian L."/>
            <person name="Martinez-Sanchez M."/>
            <person name="Wang M."/>
            <person name="Ileperuma N."/>
            <person name="Macnee N."/>
            <person name="Campin R."/>
            <person name="Mcatee P."/>
            <person name="Drummond R."/>
            <person name="Espley R."/>
            <person name="Ireland H."/>
            <person name="Wu R."/>
            <person name="Atkinson R."/>
            <person name="Karunairetnam S."/>
            <person name="Bulley S."/>
            <person name="Chunkath S."/>
            <person name="Hanley Z."/>
            <person name="Storey R."/>
            <person name="Thrimawithana A."/>
            <person name="Thomson S."/>
            <person name="David C."/>
            <person name="Testolin R."/>
        </authorList>
    </citation>
    <scope>NUCLEOTIDE SEQUENCE [LARGE SCALE GENOMIC DNA]</scope>
    <source>
        <strain evidence="3">cv. Red5</strain>
        <tissue evidence="2">Young leaf</tissue>
    </source>
</reference>
<dbReference type="AlphaFoldDB" id="A0A2R6QX84"/>
<dbReference type="InterPro" id="IPR017451">
    <property type="entry name" value="F-box-assoc_interact_dom"/>
</dbReference>
<dbReference type="EMBL" id="NKQK01000012">
    <property type="protein sequence ID" value="PSS16360.1"/>
    <property type="molecule type" value="Genomic_DNA"/>
</dbReference>
<dbReference type="InterPro" id="IPR006527">
    <property type="entry name" value="F-box-assoc_dom_typ1"/>
</dbReference>
<evidence type="ECO:0000313" key="2">
    <source>
        <dbReference type="EMBL" id="PSS16360.1"/>
    </source>
</evidence>
<sequence length="386" mass="44915">MSVYIYEDVLVNVLARLPIEIIVRCTLVCKSWFSLITSPNFIFHHLNQTITNNKGHLLIRYCTDEPRKEYCSVRFDNNNTCDEYKRFDFPFTSLYPYIDVVGSCNGLICLSDDRFRYNLGMYLWNPCIGKVVVIPRPNVTFHSHGSFMHALGFGFDSVSNDFKVVRIVHLENVEVPPEVEVYSLKSGCWKNISDKALHYMVDVHLRQAYVNGAAHWLAYPPPGENDFRNLIVLFDMSREVFREMPVPESVYRMDDSMVETSLVAFRESISLIKLWAYGDDPHCTVWVMKDYGVAESWSKQFRFDLSGGLKMPLGLRRNGEVLMTNKEGYLVSFDPERRRIMDLEIQVSTNWYYGRFFYVGTHMESLVLLDKGADFWYTFVGVLLLK</sequence>
<dbReference type="InterPro" id="IPR036047">
    <property type="entry name" value="F-box-like_dom_sf"/>
</dbReference>
<evidence type="ECO:0000259" key="1">
    <source>
        <dbReference type="SMART" id="SM00256"/>
    </source>
</evidence>
<dbReference type="Gramene" id="PSS16360">
    <property type="protein sequence ID" value="PSS16360"/>
    <property type="gene ID" value="CEY00_Acc13928"/>
</dbReference>
<dbReference type="SUPFAM" id="SSF81383">
    <property type="entry name" value="F-box domain"/>
    <property type="match status" value="1"/>
</dbReference>
<dbReference type="Proteomes" id="UP000241394">
    <property type="component" value="Chromosome LG12"/>
</dbReference>
<dbReference type="STRING" id="1590841.A0A2R6QX84"/>
<accession>A0A2R6QX84</accession>
<dbReference type="InParanoid" id="A0A2R6QX84"/>
<dbReference type="Gene3D" id="1.20.1280.50">
    <property type="match status" value="1"/>
</dbReference>
<keyword evidence="3" id="KW-1185">Reference proteome</keyword>
<feature type="domain" description="F-box" evidence="1">
    <location>
        <begin position="5"/>
        <end position="45"/>
    </location>
</feature>
<name>A0A2R6QX84_ACTCC</name>
<gene>
    <name evidence="2" type="ORF">CEY00_Acc13928</name>
</gene>
<dbReference type="NCBIfam" id="TIGR01640">
    <property type="entry name" value="F_box_assoc_1"/>
    <property type="match status" value="1"/>
</dbReference>
<dbReference type="PANTHER" id="PTHR31672">
    <property type="entry name" value="BNACNNG10540D PROTEIN"/>
    <property type="match status" value="1"/>
</dbReference>
<organism evidence="2 3">
    <name type="scientific">Actinidia chinensis var. chinensis</name>
    <name type="common">Chinese soft-hair kiwi</name>
    <dbReference type="NCBI Taxonomy" id="1590841"/>
    <lineage>
        <taxon>Eukaryota</taxon>
        <taxon>Viridiplantae</taxon>
        <taxon>Streptophyta</taxon>
        <taxon>Embryophyta</taxon>
        <taxon>Tracheophyta</taxon>
        <taxon>Spermatophyta</taxon>
        <taxon>Magnoliopsida</taxon>
        <taxon>eudicotyledons</taxon>
        <taxon>Gunneridae</taxon>
        <taxon>Pentapetalae</taxon>
        <taxon>asterids</taxon>
        <taxon>Ericales</taxon>
        <taxon>Actinidiaceae</taxon>
        <taxon>Actinidia</taxon>
    </lineage>
</organism>
<reference evidence="3" key="2">
    <citation type="journal article" date="2018" name="BMC Genomics">
        <title>A manually annotated Actinidia chinensis var. chinensis (kiwifruit) genome highlights the challenges associated with draft genomes and gene prediction in plants.</title>
        <authorList>
            <person name="Pilkington S.M."/>
            <person name="Crowhurst R."/>
            <person name="Hilario E."/>
            <person name="Nardozza S."/>
            <person name="Fraser L."/>
            <person name="Peng Y."/>
            <person name="Gunaseelan K."/>
            <person name="Simpson R."/>
            <person name="Tahir J."/>
            <person name="Deroles S.C."/>
            <person name="Templeton K."/>
            <person name="Luo Z."/>
            <person name="Davy M."/>
            <person name="Cheng C."/>
            <person name="McNeilage M."/>
            <person name="Scaglione D."/>
            <person name="Liu Y."/>
            <person name="Zhang Q."/>
            <person name="Datson P."/>
            <person name="De Silva N."/>
            <person name="Gardiner S.E."/>
            <person name="Bassett H."/>
            <person name="Chagne D."/>
            <person name="McCallum J."/>
            <person name="Dzierzon H."/>
            <person name="Deng C."/>
            <person name="Wang Y.Y."/>
            <person name="Barron L."/>
            <person name="Manako K."/>
            <person name="Bowen J."/>
            <person name="Foster T.M."/>
            <person name="Erridge Z.A."/>
            <person name="Tiffin H."/>
            <person name="Waite C.N."/>
            <person name="Davies K.M."/>
            <person name="Grierson E.P."/>
            <person name="Laing W.A."/>
            <person name="Kirk R."/>
            <person name="Chen X."/>
            <person name="Wood M."/>
            <person name="Montefiori M."/>
            <person name="Brummell D.A."/>
            <person name="Schwinn K.E."/>
            <person name="Catanach A."/>
            <person name="Fullerton C."/>
            <person name="Li D."/>
            <person name="Meiyalaghan S."/>
            <person name="Nieuwenhuizen N."/>
            <person name="Read N."/>
            <person name="Prakash R."/>
            <person name="Hunter D."/>
            <person name="Zhang H."/>
            <person name="McKenzie M."/>
            <person name="Knabel M."/>
            <person name="Harris A."/>
            <person name="Allan A.C."/>
            <person name="Gleave A."/>
            <person name="Chen A."/>
            <person name="Janssen B.J."/>
            <person name="Plunkett B."/>
            <person name="Ampomah-Dwamena C."/>
            <person name="Voogd C."/>
            <person name="Leif D."/>
            <person name="Lafferty D."/>
            <person name="Souleyre E.J.F."/>
            <person name="Varkonyi-Gasic E."/>
            <person name="Gambi F."/>
            <person name="Hanley J."/>
            <person name="Yao J.L."/>
            <person name="Cheung J."/>
            <person name="David K.M."/>
            <person name="Warren B."/>
            <person name="Marsh K."/>
            <person name="Snowden K.C."/>
            <person name="Lin-Wang K."/>
            <person name="Brian L."/>
            <person name="Martinez-Sanchez M."/>
            <person name="Wang M."/>
            <person name="Ileperuma N."/>
            <person name="Macnee N."/>
            <person name="Campin R."/>
            <person name="McAtee P."/>
            <person name="Drummond R.S.M."/>
            <person name="Espley R.V."/>
            <person name="Ireland H.S."/>
            <person name="Wu R."/>
            <person name="Atkinson R.G."/>
            <person name="Karunairetnam S."/>
            <person name="Bulley S."/>
            <person name="Chunkath S."/>
            <person name="Hanley Z."/>
            <person name="Storey R."/>
            <person name="Thrimawithana A.H."/>
            <person name="Thomson S."/>
            <person name="David C."/>
            <person name="Testolin R."/>
            <person name="Huang H."/>
            <person name="Hellens R.P."/>
            <person name="Schaffer R.J."/>
        </authorList>
    </citation>
    <scope>NUCLEOTIDE SEQUENCE [LARGE SCALE GENOMIC DNA]</scope>
    <source>
        <strain evidence="3">cv. Red5</strain>
    </source>
</reference>